<dbReference type="Proteomes" id="UP000053664">
    <property type="component" value="Unassembled WGS sequence"/>
</dbReference>
<dbReference type="EMBL" id="KE361632">
    <property type="protein sequence ID" value="EPQ29132.1"/>
    <property type="molecule type" value="Genomic_DNA"/>
</dbReference>
<reference evidence="3 4" key="1">
    <citation type="journal article" date="2013" name="Plant Cell">
        <title>The transition from a phytopathogenic smut ancestor to an anamorphic biocontrol agent deciphered by comparative whole-genome analysis.</title>
        <authorList>
            <person name="Lefebvre F."/>
            <person name="Joly D.L."/>
            <person name="Labbe C."/>
            <person name="Teichmann B."/>
            <person name="Linning R."/>
            <person name="Belzile F."/>
            <person name="Bakkeren G."/>
            <person name="Belanger R.R."/>
        </authorList>
    </citation>
    <scope>NUCLEOTIDE SEQUENCE [LARGE SCALE GENOMIC DNA]</scope>
    <source>
        <strain evidence="3 4">PF-1</strain>
    </source>
</reference>
<dbReference type="HOGENOM" id="CLU_259444_0_0_1"/>
<keyword evidence="2" id="KW-0812">Transmembrane</keyword>
<dbReference type="eggNOG" id="ENOG502RDWT">
    <property type="taxonomic scope" value="Eukaryota"/>
</dbReference>
<name>A0A061H8D1_9BASI</name>
<organism evidence="3 4">
    <name type="scientific">Pseudozyma flocculosa PF-1</name>
    <dbReference type="NCBI Taxonomy" id="1277687"/>
    <lineage>
        <taxon>Eukaryota</taxon>
        <taxon>Fungi</taxon>
        <taxon>Dikarya</taxon>
        <taxon>Basidiomycota</taxon>
        <taxon>Ustilaginomycotina</taxon>
        <taxon>Ustilaginomycetes</taxon>
        <taxon>Ustilaginales</taxon>
        <taxon>Ustilaginaceae</taxon>
        <taxon>Pseudozyma</taxon>
    </lineage>
</organism>
<feature type="region of interest" description="Disordered" evidence="1">
    <location>
        <begin position="506"/>
        <end position="575"/>
    </location>
</feature>
<feature type="region of interest" description="Disordered" evidence="1">
    <location>
        <begin position="1192"/>
        <end position="1213"/>
    </location>
</feature>
<dbReference type="OrthoDB" id="2553852at2759"/>
<protein>
    <submittedName>
        <fullName evidence="3">Uncharacterized protein</fullName>
    </submittedName>
</protein>
<dbReference type="GeneID" id="19317530"/>
<feature type="compositionally biased region" description="Polar residues" evidence="1">
    <location>
        <begin position="750"/>
        <end position="764"/>
    </location>
</feature>
<evidence type="ECO:0000313" key="3">
    <source>
        <dbReference type="EMBL" id="EPQ29132.1"/>
    </source>
</evidence>
<dbReference type="RefSeq" id="XP_007879128.1">
    <property type="nucleotide sequence ID" value="XM_007880937.1"/>
</dbReference>
<feature type="region of interest" description="Disordered" evidence="1">
    <location>
        <begin position="438"/>
        <end position="474"/>
    </location>
</feature>
<feature type="compositionally biased region" description="Low complexity" evidence="1">
    <location>
        <begin position="561"/>
        <end position="572"/>
    </location>
</feature>
<feature type="region of interest" description="Disordered" evidence="1">
    <location>
        <begin position="717"/>
        <end position="797"/>
    </location>
</feature>
<feature type="region of interest" description="Disordered" evidence="1">
    <location>
        <begin position="289"/>
        <end position="338"/>
    </location>
</feature>
<dbReference type="KEGG" id="pfp:PFL1_03420"/>
<keyword evidence="2" id="KW-1133">Transmembrane helix</keyword>
<feature type="region of interest" description="Disordered" evidence="1">
    <location>
        <begin position="816"/>
        <end position="871"/>
    </location>
</feature>
<feature type="compositionally biased region" description="Polar residues" evidence="1">
    <location>
        <begin position="289"/>
        <end position="303"/>
    </location>
</feature>
<evidence type="ECO:0000256" key="2">
    <source>
        <dbReference type="SAM" id="Phobius"/>
    </source>
</evidence>
<feature type="compositionally biased region" description="Pro residues" evidence="1">
    <location>
        <begin position="306"/>
        <end position="318"/>
    </location>
</feature>
<evidence type="ECO:0000313" key="4">
    <source>
        <dbReference type="Proteomes" id="UP000053664"/>
    </source>
</evidence>
<feature type="transmembrane region" description="Helical" evidence="2">
    <location>
        <begin position="29"/>
        <end position="51"/>
    </location>
</feature>
<feature type="compositionally biased region" description="Polar residues" evidence="1">
    <location>
        <begin position="456"/>
        <end position="474"/>
    </location>
</feature>
<proteinExistence type="predicted"/>
<evidence type="ECO:0000256" key="1">
    <source>
        <dbReference type="SAM" id="MobiDB-lite"/>
    </source>
</evidence>
<feature type="region of interest" description="Disordered" evidence="1">
    <location>
        <begin position="200"/>
        <end position="237"/>
    </location>
</feature>
<feature type="compositionally biased region" description="Low complexity" evidence="1">
    <location>
        <begin position="1198"/>
        <end position="1213"/>
    </location>
</feature>
<gene>
    <name evidence="3" type="ORF">PFL1_03420</name>
</gene>
<feature type="compositionally biased region" description="Low complexity" evidence="1">
    <location>
        <begin position="158"/>
        <end position="178"/>
    </location>
</feature>
<sequence>MDHNEPDGSTIQRRADTAVAAGPTLSTTSIALCAAGAVCLLLAVGAAGYAYRRYRRSRASSNTFKAKISEPELRAAPKHALVGPSILIKSPTDFGRVSSSKPSTPDSAIDAALGLNQKGNRFTASDDDWLGTRGGAAAVAAQNAAVPGPSRPPRAKVARTAGPRAPSSSPPATGSGAAKSGRGAVPSLLIRSLGDLPQTQTTLQAGPTVPLDEAPTGSASLKAPDAGTSNDEDDDVSLTPILNLDFTFSEDGKGDTSAVALEDQLDFEIERTRWMSSALSTAYEGRMSIKSSSRAPSRTSMASASPPKPVPRELPPLTPTRSRAQSVARSDATGADSKPASIYYSASSASGSLASSQSAKSNKAFTAIAMPDLPTQPPNQPAFGSGASTGSGFLPAPTFRPLSLGLAFGKSTSQTSLGSAVFGNMSGLWAERSDDANTSASDLESGLSESHAMSRDWSSGGFSHTSSNTSLGSDAQNTSIAKATVVPAASLPPLPPFPRHLKKPVDVKAVSPSNSPASKLAVLPSPSQAPAPEIQPTSAPAPAPVAEPVSESSLEREAEPATELTAEPIAPAFTPMRKRASTFGSSGELSAILRKDQLATSSVAPAVPSTAEAPSTGSLQINTVHANASAISLPMALSEAKQALLRAGPQLPFMSPYHHAVFPDPPSHTGRRSLDDQGRIPLQVQLAAMASPVLAGSPKPKFSESLKARLSLSRKSLSGSPILGGPKEGSPRLPQLDQSPKPSSAGVPFPSSQGRADVASSPTLTGFFRPLRSLSRPSTAEEKQRIARSPLSSSDPLPATSVAQAVAIVVAEAASIKSPASDGKGPVRSEAGDHVSPIMQPGRWAEGVPQSLADDNLTPRRPPRPELHRIDLSALKGLPLSTSTSSTATTSPLDEIEARISMHIDGPVKTDETEVPTRTNFDCENIAMEVVDEERNAVHSRSASEVSLGTAPSSVRMSVASSVAASAAETMSIVSSCATDSVSGEFDESAAASRRAKLLASVKQNLAKDLAKDREATQTALSSNALHDMSASLSDEPNNFGLGLYSAEPEEEEGAAEVEVEEDGDVSASATALGGQPHRGPRSLLLSRGSQHKPLALNLVDRHAKLEHDAMAPLTPPYTPIHSHMLPAGGAVQRHFESTATAAAAAAAAQQTGRRKLELVSSIGAGARPGVVPTGRSRSHADIAAAKDAFAGPRTTGTRLSPLTGSPSTPSLPTFASGTDTPLLHAGYGTGSAKLRPLSLASSSTVVGGGAANSSEAGTPILRKLAERAAFSPALNTASALSSPNPSYVGRPSLDRASRRFSRCGPPAKGGVLPTVNSSGALQTGRAYHAEIASSTSKDSMLMSSSNNSFASLSNGTCTSSPARPSFKSLYGGVGAAEAIRPPSLVATRRAPQPPMGDAIAEVRTSSDEVLADVLNHVDLASAIGI</sequence>
<keyword evidence="2" id="KW-0472">Membrane</keyword>
<feature type="region of interest" description="Disordered" evidence="1">
    <location>
        <begin position="140"/>
        <end position="182"/>
    </location>
</feature>
<accession>A0A061H8D1</accession>